<evidence type="ECO:0000256" key="9">
    <source>
        <dbReference type="ARBA" id="ARBA00023002"/>
    </source>
</evidence>
<keyword evidence="12 15" id="KW-0627">Porphyrin biosynthesis</keyword>
<evidence type="ECO:0000256" key="12">
    <source>
        <dbReference type="ARBA" id="ARBA00023244"/>
    </source>
</evidence>
<comment type="cofactor">
    <cofactor evidence="15 17">
        <name>[4Fe-4S] cluster</name>
        <dbReference type="ChEBI" id="CHEBI:49883"/>
    </cofactor>
    <text evidence="15 17">Binds 1 [4Fe-4S] cluster. The cluster is coordinated with 3 cysteines and an exchangeable S-adenosyl-L-methionine.</text>
</comment>
<comment type="catalytic activity">
    <reaction evidence="14 15">
        <text>coproporphyrinogen III + 2 S-adenosyl-L-methionine = protoporphyrinogen IX + 2 5'-deoxyadenosine + 2 L-methionine + 2 CO2</text>
        <dbReference type="Rhea" id="RHEA:15425"/>
        <dbReference type="ChEBI" id="CHEBI:16526"/>
        <dbReference type="ChEBI" id="CHEBI:17319"/>
        <dbReference type="ChEBI" id="CHEBI:57307"/>
        <dbReference type="ChEBI" id="CHEBI:57309"/>
        <dbReference type="ChEBI" id="CHEBI:57844"/>
        <dbReference type="ChEBI" id="CHEBI:59789"/>
        <dbReference type="EC" id="1.3.98.3"/>
    </reaction>
</comment>
<feature type="binding site" evidence="16">
    <location>
        <position position="141"/>
    </location>
    <ligand>
        <name>S-adenosyl-L-methionine</name>
        <dbReference type="ChEBI" id="CHEBI:59789"/>
        <label>1</label>
    </ligand>
</feature>
<evidence type="ECO:0000256" key="15">
    <source>
        <dbReference type="PIRNR" id="PIRNR000167"/>
    </source>
</evidence>
<feature type="binding site" evidence="16">
    <location>
        <begin position="109"/>
        <end position="110"/>
    </location>
    <ligand>
        <name>S-adenosyl-L-methionine</name>
        <dbReference type="ChEBI" id="CHEBI:59789"/>
        <label>2</label>
    </ligand>
</feature>
<evidence type="ECO:0000256" key="10">
    <source>
        <dbReference type="ARBA" id="ARBA00023004"/>
    </source>
</evidence>
<dbReference type="PIRSF" id="PIRSF000167">
    <property type="entry name" value="HemN"/>
    <property type="match status" value="1"/>
</dbReference>
<dbReference type="Pfam" id="PF04055">
    <property type="entry name" value="Radical_SAM"/>
    <property type="match status" value="1"/>
</dbReference>
<dbReference type="Gene3D" id="3.80.30.20">
    <property type="entry name" value="tm_1862 like domain"/>
    <property type="match status" value="1"/>
</dbReference>
<comment type="subunit">
    <text evidence="4">Monomer.</text>
</comment>
<dbReference type="KEGG" id="bvz:BRAD3257_7836"/>
<evidence type="ECO:0000256" key="14">
    <source>
        <dbReference type="ARBA" id="ARBA00048321"/>
    </source>
</evidence>
<evidence type="ECO:0000313" key="19">
    <source>
        <dbReference type="EMBL" id="SPP98461.1"/>
    </source>
</evidence>
<evidence type="ECO:0000313" key="20">
    <source>
        <dbReference type="Proteomes" id="UP000246085"/>
    </source>
</evidence>
<dbReference type="SFLD" id="SFLDS00029">
    <property type="entry name" value="Radical_SAM"/>
    <property type="match status" value="1"/>
</dbReference>
<evidence type="ECO:0000256" key="13">
    <source>
        <dbReference type="ARBA" id="ARBA00024295"/>
    </source>
</evidence>
<dbReference type="GO" id="GO:0006782">
    <property type="term" value="P:protoporphyrinogen IX biosynthetic process"/>
    <property type="evidence" value="ECO:0007669"/>
    <property type="project" value="UniProtKB-UniPathway"/>
</dbReference>
<keyword evidence="6 15" id="KW-0963">Cytoplasm</keyword>
<evidence type="ECO:0000256" key="4">
    <source>
        <dbReference type="ARBA" id="ARBA00011245"/>
    </source>
</evidence>
<evidence type="ECO:0000256" key="16">
    <source>
        <dbReference type="PIRSR" id="PIRSR000167-1"/>
    </source>
</evidence>
<keyword evidence="11 15" id="KW-0411">Iron-sulfur</keyword>
<feature type="binding site" evidence="17">
    <location>
        <position position="57"/>
    </location>
    <ligand>
        <name>[4Fe-4S] cluster</name>
        <dbReference type="ChEBI" id="CHEBI:49883"/>
        <note>4Fe-4S-S-AdoMet</note>
    </ligand>
</feature>
<dbReference type="UniPathway" id="UPA00251">
    <property type="reaction ID" value="UER00323"/>
</dbReference>
<dbReference type="InterPro" id="IPR004558">
    <property type="entry name" value="Coprogen_oxidase_HemN"/>
</dbReference>
<comment type="pathway">
    <text evidence="2 15">Porphyrin-containing compound metabolism; protoporphyrin-IX biosynthesis; protoporphyrinogen-IX from coproporphyrinogen-III (AdoMet route): step 1/1.</text>
</comment>
<dbReference type="GO" id="GO:0005737">
    <property type="term" value="C:cytoplasm"/>
    <property type="evidence" value="ECO:0007669"/>
    <property type="project" value="UniProtKB-SubCell"/>
</dbReference>
<dbReference type="InterPro" id="IPR007197">
    <property type="entry name" value="rSAM"/>
</dbReference>
<dbReference type="InterPro" id="IPR058240">
    <property type="entry name" value="rSAM_sf"/>
</dbReference>
<dbReference type="AlphaFoldDB" id="A0A2U3QAJ5"/>
<dbReference type="GO" id="GO:0051539">
    <property type="term" value="F:4 iron, 4 sulfur cluster binding"/>
    <property type="evidence" value="ECO:0007669"/>
    <property type="project" value="UniProtKB-KW"/>
</dbReference>
<feature type="binding site" evidence="16">
    <location>
        <position position="108"/>
    </location>
    <ligand>
        <name>S-adenosyl-L-methionine</name>
        <dbReference type="ChEBI" id="CHEBI:59789"/>
        <label>1</label>
    </ligand>
</feature>
<evidence type="ECO:0000256" key="7">
    <source>
        <dbReference type="ARBA" id="ARBA00022691"/>
    </source>
</evidence>
<evidence type="ECO:0000256" key="8">
    <source>
        <dbReference type="ARBA" id="ARBA00022723"/>
    </source>
</evidence>
<dbReference type="GO" id="GO:0004109">
    <property type="term" value="F:coproporphyrinogen oxidase activity"/>
    <property type="evidence" value="ECO:0007669"/>
    <property type="project" value="InterPro"/>
</dbReference>
<feature type="binding site" evidence="16">
    <location>
        <position position="168"/>
    </location>
    <ligand>
        <name>S-adenosyl-L-methionine</name>
        <dbReference type="ChEBI" id="CHEBI:59789"/>
        <label>2</label>
    </ligand>
</feature>
<evidence type="ECO:0000256" key="2">
    <source>
        <dbReference type="ARBA" id="ARBA00004785"/>
    </source>
</evidence>
<dbReference type="Gene3D" id="1.10.10.920">
    <property type="match status" value="1"/>
</dbReference>
<evidence type="ECO:0000256" key="3">
    <source>
        <dbReference type="ARBA" id="ARBA00005493"/>
    </source>
</evidence>
<feature type="domain" description="Radical SAM core" evidence="18">
    <location>
        <begin position="42"/>
        <end position="284"/>
    </location>
</feature>
<comment type="similarity">
    <text evidence="3 15">Belongs to the anaerobic coproporphyrinogen-III oxidase family.</text>
</comment>
<comment type="function">
    <text evidence="13">Involved in the heme biosynthesis. Catalyzes the anaerobic oxidative decarboxylation of propionate groups of rings A and B of coproporphyrinogen III to yield the vinyl groups in protoporphyrinogen IX.</text>
</comment>
<accession>A0A2U3QAJ5</accession>
<keyword evidence="9 15" id="KW-0560">Oxidoreductase</keyword>
<reference evidence="19 20" key="1">
    <citation type="submission" date="2018-03" db="EMBL/GenBank/DDBJ databases">
        <authorList>
            <person name="Gully D."/>
        </authorList>
    </citation>
    <scope>NUCLEOTIDE SEQUENCE [LARGE SCALE GENOMIC DNA]</scope>
    <source>
        <strain evidence="19">ORS3257</strain>
    </source>
</reference>
<dbReference type="SUPFAM" id="SSF102114">
    <property type="entry name" value="Radical SAM enzymes"/>
    <property type="match status" value="1"/>
</dbReference>
<keyword evidence="5 15" id="KW-0004">4Fe-4S</keyword>
<keyword evidence="7 15" id="KW-0949">S-adenosyl-L-methionine</keyword>
<feature type="binding site" evidence="16">
    <location>
        <position position="325"/>
    </location>
    <ligand>
        <name>S-adenosyl-L-methionine</name>
        <dbReference type="ChEBI" id="CHEBI:59789"/>
        <label>1</label>
    </ligand>
</feature>
<evidence type="ECO:0000256" key="11">
    <source>
        <dbReference type="ARBA" id="ARBA00023014"/>
    </source>
</evidence>
<dbReference type="InterPro" id="IPR023404">
    <property type="entry name" value="rSAM_horseshoe"/>
</dbReference>
<dbReference type="PANTHER" id="PTHR13932:SF6">
    <property type="entry name" value="OXYGEN-INDEPENDENT COPROPORPHYRINOGEN III OXIDASE"/>
    <property type="match status" value="1"/>
</dbReference>
<evidence type="ECO:0000256" key="1">
    <source>
        <dbReference type="ARBA" id="ARBA00004496"/>
    </source>
</evidence>
<dbReference type="RefSeq" id="WP_122405487.1">
    <property type="nucleotide sequence ID" value="NZ_LS398110.1"/>
</dbReference>
<dbReference type="InterPro" id="IPR034505">
    <property type="entry name" value="Coproporphyrinogen-III_oxidase"/>
</dbReference>
<dbReference type="Proteomes" id="UP000246085">
    <property type="component" value="Chromosome BRAD3257"/>
</dbReference>
<keyword evidence="8 15" id="KW-0479">Metal-binding</keyword>
<dbReference type="EMBL" id="LS398110">
    <property type="protein sequence ID" value="SPP98461.1"/>
    <property type="molecule type" value="Genomic_DNA"/>
</dbReference>
<evidence type="ECO:0000256" key="5">
    <source>
        <dbReference type="ARBA" id="ARBA00022485"/>
    </source>
</evidence>
<comment type="subcellular location">
    <subcellularLocation>
        <location evidence="1 15">Cytoplasm</location>
    </subcellularLocation>
</comment>
<sequence>MRPDLVQSYGNDSLPRYTSYPTAPHFSPEICEVDYRKWLKSVPLQQPASLYLHVPFCRSMCWYCGCHTFVTKHDEPIALYASGLRREAQLTAEAIGQRLPVSHIHFGGGTPTVMRPETFAELVDLLRSSFLVLPHAEIAIEIDPRTLTKPMTEALASCGVNRASLGVQSFDPAVQQAINRHQTFDQTATSVERLRRQSIGRINFDLLYGLPLQTVESCLDTVRKCLELRPDRFSVFGYAHVPSFKKHQRTISDDSLPDSLERHLQSETIAQALLDAGYVRIGLDHFALANDSLVAAGRKGRLRRNFQGYTDDTADTLIGLGTSAIGRMPQGFVQNVVPIRDYLARIAEERLATTKGYVLTDEDRFRAAIIERIMCDLAVDLRQVSRLHGRDQESAVVDRARIDSLIAHGAVTMTTDGLSVNAGAEFLVRSVASAFDAHLAHPAATHSRAV</sequence>
<keyword evidence="10 15" id="KW-0408">Iron</keyword>
<dbReference type="NCBIfam" id="TIGR00538">
    <property type="entry name" value="hemN"/>
    <property type="match status" value="1"/>
</dbReference>
<feature type="binding site" evidence="16">
    <location>
        <position position="239"/>
    </location>
    <ligand>
        <name>S-adenosyl-L-methionine</name>
        <dbReference type="ChEBI" id="CHEBI:59789"/>
        <label>2</label>
    </ligand>
</feature>
<feature type="binding site" evidence="16">
    <location>
        <position position="180"/>
    </location>
    <ligand>
        <name>S-adenosyl-L-methionine</name>
        <dbReference type="ChEBI" id="CHEBI:59789"/>
        <label>2</label>
    </ligand>
</feature>
<dbReference type="PROSITE" id="PS51918">
    <property type="entry name" value="RADICAL_SAM"/>
    <property type="match status" value="1"/>
</dbReference>
<dbReference type="EC" id="1.3.98.3" evidence="15"/>
<evidence type="ECO:0000256" key="6">
    <source>
        <dbReference type="ARBA" id="ARBA00022490"/>
    </source>
</evidence>
<gene>
    <name evidence="19" type="primary">hemN</name>
    <name evidence="19" type="ORF">BRAD3257_7836</name>
</gene>
<protein>
    <recommendedName>
        <fullName evidence="15">Coproporphyrinogen-III oxidase</fullName>
        <ecNumber evidence="15">1.3.98.3</ecNumber>
    </recommendedName>
</protein>
<feature type="binding site" evidence="17">
    <location>
        <position position="64"/>
    </location>
    <ligand>
        <name>[4Fe-4S] cluster</name>
        <dbReference type="ChEBI" id="CHEBI:49883"/>
        <note>4Fe-4S-S-AdoMet</note>
    </ligand>
</feature>
<evidence type="ECO:0000256" key="17">
    <source>
        <dbReference type="PIRSR" id="PIRSR000167-2"/>
    </source>
</evidence>
<proteinExistence type="inferred from homology"/>
<evidence type="ECO:0000259" key="18">
    <source>
        <dbReference type="PROSITE" id="PS51918"/>
    </source>
</evidence>
<dbReference type="CDD" id="cd01335">
    <property type="entry name" value="Radical_SAM"/>
    <property type="match status" value="1"/>
</dbReference>
<feature type="binding site" evidence="16">
    <location>
        <position position="205"/>
    </location>
    <ligand>
        <name>S-adenosyl-L-methionine</name>
        <dbReference type="ChEBI" id="CHEBI:59789"/>
        <label>2</label>
    </ligand>
</feature>
<dbReference type="GO" id="GO:0051989">
    <property type="term" value="F:coproporphyrinogen dehydrogenase activity"/>
    <property type="evidence" value="ECO:0007669"/>
    <property type="project" value="UniProtKB-EC"/>
</dbReference>
<organism evidence="19 20">
    <name type="scientific">Bradyrhizobium vignae</name>
    <dbReference type="NCBI Taxonomy" id="1549949"/>
    <lineage>
        <taxon>Bacteria</taxon>
        <taxon>Pseudomonadati</taxon>
        <taxon>Pseudomonadota</taxon>
        <taxon>Alphaproteobacteria</taxon>
        <taxon>Hyphomicrobiales</taxon>
        <taxon>Nitrobacteraceae</taxon>
        <taxon>Bradyrhizobium</taxon>
    </lineage>
</organism>
<dbReference type="InterPro" id="IPR006638">
    <property type="entry name" value="Elp3/MiaA/NifB-like_rSAM"/>
</dbReference>
<feature type="binding site" evidence="17">
    <location>
        <position position="61"/>
    </location>
    <ligand>
        <name>[4Fe-4S] cluster</name>
        <dbReference type="ChEBI" id="CHEBI:49883"/>
        <note>4Fe-4S-S-AdoMet</note>
    </ligand>
</feature>
<dbReference type="SFLD" id="SFLDG01065">
    <property type="entry name" value="anaerobic_coproporphyrinogen-I"/>
    <property type="match status" value="1"/>
</dbReference>
<name>A0A2U3QAJ5_9BRAD</name>
<feature type="binding site" evidence="16">
    <location>
        <begin position="63"/>
        <end position="65"/>
    </location>
    <ligand>
        <name>S-adenosyl-L-methionine</name>
        <dbReference type="ChEBI" id="CHEBI:59789"/>
        <label>2</label>
    </ligand>
</feature>
<feature type="binding site" evidence="16">
    <location>
        <position position="51"/>
    </location>
    <ligand>
        <name>S-adenosyl-L-methionine</name>
        <dbReference type="ChEBI" id="CHEBI:59789"/>
        <label>1</label>
    </ligand>
</feature>
<dbReference type="SMART" id="SM00729">
    <property type="entry name" value="Elp3"/>
    <property type="match status" value="1"/>
</dbReference>
<dbReference type="PANTHER" id="PTHR13932">
    <property type="entry name" value="COPROPORPHYRINIGEN III OXIDASE"/>
    <property type="match status" value="1"/>
</dbReference>
<dbReference type="GO" id="GO:0046872">
    <property type="term" value="F:metal ion binding"/>
    <property type="evidence" value="ECO:0007669"/>
    <property type="project" value="UniProtKB-KW"/>
</dbReference>